<comment type="similarity">
    <text evidence="2">Belongs to the ABC transporter superfamily.</text>
</comment>
<name>A0ABS1IY50_9FIRM</name>
<dbReference type="PANTHER" id="PTHR43553">
    <property type="entry name" value="HEAVY METAL TRANSPORTER"/>
    <property type="match status" value="1"/>
</dbReference>
<dbReference type="Pfam" id="PF00005">
    <property type="entry name" value="ABC_tran"/>
    <property type="match status" value="1"/>
</dbReference>
<accession>A0ABS1IY50</accession>
<dbReference type="InterPro" id="IPR027417">
    <property type="entry name" value="P-loop_NTPase"/>
</dbReference>
<evidence type="ECO:0000256" key="8">
    <source>
        <dbReference type="ARBA" id="ARBA00023136"/>
    </source>
</evidence>
<organism evidence="10 11">
    <name type="scientific">Catonella massiliensis</name>
    <dbReference type="NCBI Taxonomy" id="2799636"/>
    <lineage>
        <taxon>Bacteria</taxon>
        <taxon>Bacillati</taxon>
        <taxon>Bacillota</taxon>
        <taxon>Clostridia</taxon>
        <taxon>Lachnospirales</taxon>
        <taxon>Lachnospiraceae</taxon>
        <taxon>Catonella</taxon>
    </lineage>
</organism>
<dbReference type="PANTHER" id="PTHR43553:SF27">
    <property type="entry name" value="ENERGY-COUPLING FACTOR TRANSPORTER ATP-BINDING PROTEIN ECFA2"/>
    <property type="match status" value="1"/>
</dbReference>
<keyword evidence="6 10" id="KW-0067">ATP-binding</keyword>
<evidence type="ECO:0000256" key="4">
    <source>
        <dbReference type="ARBA" id="ARBA00022475"/>
    </source>
</evidence>
<dbReference type="PROSITE" id="PS50893">
    <property type="entry name" value="ABC_TRANSPORTER_2"/>
    <property type="match status" value="1"/>
</dbReference>
<comment type="caution">
    <text evidence="10">The sequence shown here is derived from an EMBL/GenBank/DDBJ whole genome shotgun (WGS) entry which is preliminary data.</text>
</comment>
<dbReference type="InterPro" id="IPR003593">
    <property type="entry name" value="AAA+_ATPase"/>
</dbReference>
<keyword evidence="5" id="KW-0547">Nucleotide-binding</keyword>
<protein>
    <submittedName>
        <fullName evidence="10">ABC transporter ATP-binding protein</fullName>
    </submittedName>
</protein>
<evidence type="ECO:0000256" key="6">
    <source>
        <dbReference type="ARBA" id="ARBA00022840"/>
    </source>
</evidence>
<dbReference type="SUPFAM" id="SSF52540">
    <property type="entry name" value="P-loop containing nucleoside triphosphate hydrolases"/>
    <property type="match status" value="1"/>
</dbReference>
<dbReference type="CDD" id="cd03225">
    <property type="entry name" value="ABC_cobalt_CbiO_domain1"/>
    <property type="match status" value="1"/>
</dbReference>
<evidence type="ECO:0000313" key="10">
    <source>
        <dbReference type="EMBL" id="MBK5896825.1"/>
    </source>
</evidence>
<evidence type="ECO:0000313" key="11">
    <source>
        <dbReference type="Proteomes" id="UP000604730"/>
    </source>
</evidence>
<evidence type="ECO:0000259" key="9">
    <source>
        <dbReference type="PROSITE" id="PS50893"/>
    </source>
</evidence>
<dbReference type="Gene3D" id="3.40.50.300">
    <property type="entry name" value="P-loop containing nucleotide triphosphate hydrolases"/>
    <property type="match status" value="1"/>
</dbReference>
<evidence type="ECO:0000256" key="2">
    <source>
        <dbReference type="ARBA" id="ARBA00005417"/>
    </source>
</evidence>
<keyword evidence="7" id="KW-1278">Translocase</keyword>
<feature type="domain" description="ABC transporter" evidence="9">
    <location>
        <begin position="2"/>
        <end position="240"/>
    </location>
</feature>
<keyword evidence="3" id="KW-0813">Transport</keyword>
<proteinExistence type="inferred from homology"/>
<dbReference type="EMBL" id="JAEPRJ010000001">
    <property type="protein sequence ID" value="MBK5896825.1"/>
    <property type="molecule type" value="Genomic_DNA"/>
</dbReference>
<evidence type="ECO:0000256" key="7">
    <source>
        <dbReference type="ARBA" id="ARBA00022967"/>
    </source>
</evidence>
<dbReference type="Proteomes" id="UP000604730">
    <property type="component" value="Unassembled WGS sequence"/>
</dbReference>
<reference evidence="10 11" key="1">
    <citation type="submission" date="2021-01" db="EMBL/GenBank/DDBJ databases">
        <title>Isolation and description of Catonella massiliensis sp. nov., a novel Catonella species, isolated from a stable periodontitis subject.</title>
        <authorList>
            <person name="Antezack A."/>
            <person name="Boxberger M."/>
            <person name="La Scola B."/>
            <person name="Monnet-Corti V."/>
        </authorList>
    </citation>
    <scope>NUCLEOTIDE SEQUENCE [LARGE SCALE GENOMIC DNA]</scope>
    <source>
        <strain evidence="10 11">Marseille-Q4567</strain>
    </source>
</reference>
<evidence type="ECO:0000256" key="5">
    <source>
        <dbReference type="ARBA" id="ARBA00022741"/>
    </source>
</evidence>
<dbReference type="InterPro" id="IPR003439">
    <property type="entry name" value="ABC_transporter-like_ATP-bd"/>
</dbReference>
<dbReference type="GO" id="GO:0005524">
    <property type="term" value="F:ATP binding"/>
    <property type="evidence" value="ECO:0007669"/>
    <property type="project" value="UniProtKB-KW"/>
</dbReference>
<dbReference type="InterPro" id="IPR017871">
    <property type="entry name" value="ABC_transporter-like_CS"/>
</dbReference>
<keyword evidence="4" id="KW-1003">Cell membrane</keyword>
<comment type="subcellular location">
    <subcellularLocation>
        <location evidence="1">Cell membrane</location>
        <topology evidence="1">Peripheral membrane protein</topology>
    </subcellularLocation>
</comment>
<dbReference type="PROSITE" id="PS00211">
    <property type="entry name" value="ABC_TRANSPORTER_1"/>
    <property type="match status" value="1"/>
</dbReference>
<gene>
    <name evidence="10" type="ORF">JJN12_03355</name>
</gene>
<keyword evidence="8" id="KW-0472">Membrane</keyword>
<dbReference type="SMART" id="SM00382">
    <property type="entry name" value="AAA"/>
    <property type="match status" value="1"/>
</dbReference>
<sequence>MISIHKGEYFYSDGIGVSNINLDIKEGESACIMGPNGAGKSTLLKILVGLYPLSAGEYLYKGIKVDAALIKDRKKIANIYKSIGLVFQNSDIQLFNNSVRDELAFGPEQMGLSDEEVKERVDEILRLLKIEHLQDRIPYHLSGGEKKLVAIGSVLTMNPDVYIFDEPFNGLSPSYRELILKLMKSLKDSGKTIIISSHHFNQLKDIADKIFVFSKEHTIDRSIMRDEWSKFPSFTEFFDNL</sequence>
<dbReference type="RefSeq" id="WP_208428370.1">
    <property type="nucleotide sequence ID" value="NZ_JAEPRJ010000001.1"/>
</dbReference>
<keyword evidence="11" id="KW-1185">Reference proteome</keyword>
<dbReference type="InterPro" id="IPR050095">
    <property type="entry name" value="ECF_ABC_transporter_ATP-bd"/>
</dbReference>
<evidence type="ECO:0000256" key="3">
    <source>
        <dbReference type="ARBA" id="ARBA00022448"/>
    </source>
</evidence>
<evidence type="ECO:0000256" key="1">
    <source>
        <dbReference type="ARBA" id="ARBA00004202"/>
    </source>
</evidence>
<dbReference type="InterPro" id="IPR015856">
    <property type="entry name" value="ABC_transpr_CbiO/EcfA_su"/>
</dbReference>